<keyword evidence="2" id="KW-1185">Reference proteome</keyword>
<name>A0A367IML3_RHIST</name>
<proteinExistence type="predicted"/>
<dbReference type="AlphaFoldDB" id="A0A367IML3"/>
<dbReference type="OrthoDB" id="2287668at2759"/>
<evidence type="ECO:0000313" key="2">
    <source>
        <dbReference type="Proteomes" id="UP000253551"/>
    </source>
</evidence>
<organism evidence="1 2">
    <name type="scientific">Rhizopus stolonifer</name>
    <name type="common">Rhizopus nigricans</name>
    <dbReference type="NCBI Taxonomy" id="4846"/>
    <lineage>
        <taxon>Eukaryota</taxon>
        <taxon>Fungi</taxon>
        <taxon>Fungi incertae sedis</taxon>
        <taxon>Mucoromycota</taxon>
        <taxon>Mucoromycotina</taxon>
        <taxon>Mucoromycetes</taxon>
        <taxon>Mucorales</taxon>
        <taxon>Mucorineae</taxon>
        <taxon>Rhizopodaceae</taxon>
        <taxon>Rhizopus</taxon>
    </lineage>
</organism>
<reference evidence="1 2" key="1">
    <citation type="journal article" date="2018" name="G3 (Bethesda)">
        <title>Phylogenetic and Phylogenomic Definition of Rhizopus Species.</title>
        <authorList>
            <person name="Gryganskyi A.P."/>
            <person name="Golan J."/>
            <person name="Dolatabadi S."/>
            <person name="Mondo S."/>
            <person name="Robb S."/>
            <person name="Idnurm A."/>
            <person name="Muszewska A."/>
            <person name="Steczkiewicz K."/>
            <person name="Masonjones S."/>
            <person name="Liao H.L."/>
            <person name="Gajdeczka M.T."/>
            <person name="Anike F."/>
            <person name="Vuek A."/>
            <person name="Anishchenko I.M."/>
            <person name="Voigt K."/>
            <person name="de Hoog G.S."/>
            <person name="Smith M.E."/>
            <person name="Heitman J."/>
            <person name="Vilgalys R."/>
            <person name="Stajich J.E."/>
        </authorList>
    </citation>
    <scope>NUCLEOTIDE SEQUENCE [LARGE SCALE GENOMIC DNA]</scope>
    <source>
        <strain evidence="1 2">LSU 92-RS-03</strain>
    </source>
</reference>
<accession>A0A367IML3</accession>
<evidence type="ECO:0000313" key="1">
    <source>
        <dbReference type="EMBL" id="RCH78937.1"/>
    </source>
</evidence>
<feature type="non-terminal residue" evidence="1">
    <location>
        <position position="73"/>
    </location>
</feature>
<gene>
    <name evidence="1" type="ORF">CU098_000756</name>
</gene>
<dbReference type="EMBL" id="PJQM01006892">
    <property type="protein sequence ID" value="RCH78937.1"/>
    <property type="molecule type" value="Genomic_DNA"/>
</dbReference>
<feature type="non-terminal residue" evidence="1">
    <location>
        <position position="1"/>
    </location>
</feature>
<dbReference type="Proteomes" id="UP000253551">
    <property type="component" value="Unassembled WGS sequence"/>
</dbReference>
<protein>
    <submittedName>
        <fullName evidence="1">Uncharacterized protein</fullName>
    </submittedName>
</protein>
<sequence>VKESDGLFVAGLSTSVGSHMKNAALHHQPKFKLLDKVNHSIMSLGLNSIIDLSFDYPEAQTTFFTASQWEELK</sequence>
<comment type="caution">
    <text evidence="1">The sequence shown here is derived from an EMBL/GenBank/DDBJ whole genome shotgun (WGS) entry which is preliminary data.</text>
</comment>